<proteinExistence type="predicted"/>
<evidence type="ECO:0000256" key="4">
    <source>
        <dbReference type="SAM" id="MobiDB-lite"/>
    </source>
</evidence>
<reference evidence="6 7" key="1">
    <citation type="journal article" date="2018" name="Genome Biol. Evol.">
        <title>Multiple Roots of Fruiting Body Formation in Amoebozoa.</title>
        <authorList>
            <person name="Hillmann F."/>
            <person name="Forbes G."/>
            <person name="Novohradska S."/>
            <person name="Ferling I."/>
            <person name="Riege K."/>
            <person name="Groth M."/>
            <person name="Westermann M."/>
            <person name="Marz M."/>
            <person name="Spaller T."/>
            <person name="Winckler T."/>
            <person name="Schaap P."/>
            <person name="Glockner G."/>
        </authorList>
    </citation>
    <scope>NUCLEOTIDE SEQUENCE [LARGE SCALE GENOMIC DNA]</scope>
    <source>
        <strain evidence="6 7">Jena</strain>
    </source>
</reference>
<name>A0A2P6NSC0_9EUKA</name>
<dbReference type="GO" id="GO:0008263">
    <property type="term" value="F:pyrimidine-specific mismatch base pair DNA N-glycosylase activity"/>
    <property type="evidence" value="ECO:0007669"/>
    <property type="project" value="TreeGrafter"/>
</dbReference>
<dbReference type="Gene3D" id="3.40.470.10">
    <property type="entry name" value="Uracil-DNA glycosylase-like domain"/>
    <property type="match status" value="1"/>
</dbReference>
<evidence type="ECO:0000313" key="7">
    <source>
        <dbReference type="Proteomes" id="UP000241769"/>
    </source>
</evidence>
<dbReference type="InterPro" id="IPR036895">
    <property type="entry name" value="Uracil-DNA_glycosylase-like_sf"/>
</dbReference>
<dbReference type="PANTHER" id="PTHR12159:SF9">
    <property type="entry name" value="G_T MISMATCH-SPECIFIC THYMINE DNA GLYCOSYLASE"/>
    <property type="match status" value="1"/>
</dbReference>
<evidence type="ECO:0000259" key="5">
    <source>
        <dbReference type="Pfam" id="PF03167"/>
    </source>
</evidence>
<keyword evidence="1" id="KW-0227">DNA damage</keyword>
<dbReference type="SUPFAM" id="SSF52141">
    <property type="entry name" value="Uracil-DNA glycosylase-like"/>
    <property type="match status" value="1"/>
</dbReference>
<accession>A0A2P6NSC0</accession>
<keyword evidence="7" id="KW-1185">Reference proteome</keyword>
<feature type="region of interest" description="Disordered" evidence="4">
    <location>
        <begin position="36"/>
        <end position="55"/>
    </location>
</feature>
<dbReference type="AlphaFoldDB" id="A0A2P6NSC0"/>
<evidence type="ECO:0000313" key="6">
    <source>
        <dbReference type="EMBL" id="PRP86872.1"/>
    </source>
</evidence>
<dbReference type="PANTHER" id="PTHR12159">
    <property type="entry name" value="G/T AND G/U MISMATCH-SPECIFIC DNA GLYCOSYLASE"/>
    <property type="match status" value="1"/>
</dbReference>
<dbReference type="OrthoDB" id="565731at2759"/>
<keyword evidence="2" id="KW-0378">Hydrolase</keyword>
<organism evidence="6 7">
    <name type="scientific">Planoprotostelium fungivorum</name>
    <dbReference type="NCBI Taxonomy" id="1890364"/>
    <lineage>
        <taxon>Eukaryota</taxon>
        <taxon>Amoebozoa</taxon>
        <taxon>Evosea</taxon>
        <taxon>Variosea</taxon>
        <taxon>Cavosteliida</taxon>
        <taxon>Cavosteliaceae</taxon>
        <taxon>Planoprotostelium</taxon>
    </lineage>
</organism>
<dbReference type="InParanoid" id="A0A2P6NSC0"/>
<dbReference type="EMBL" id="MDYQ01000025">
    <property type="protein sequence ID" value="PRP86872.1"/>
    <property type="molecule type" value="Genomic_DNA"/>
</dbReference>
<evidence type="ECO:0000256" key="2">
    <source>
        <dbReference type="ARBA" id="ARBA00022801"/>
    </source>
</evidence>
<sequence>MSSQLKKFVARYSITKVKEEKKVFVEDVGDSSEEVITQAKSKKRKLTPKNEKKTKTKREAIDVTNVRGVKDFLEGDQVDLVIIGFNPGIKSGTLGHHYANPCNHFYKLLRQSGLVHSSVTCKDDSSFPERFHIGLTNLVDRTTRSSSDLTKEDMKSGAVTLLNKLDHFLKNPNITVCFNGMAIFEACLAQARKALEQKDEGDGEPVKKRGKKVPFQIGFQERGGKI</sequence>
<dbReference type="Pfam" id="PF03167">
    <property type="entry name" value="UDG"/>
    <property type="match status" value="1"/>
</dbReference>
<dbReference type="InterPro" id="IPR005122">
    <property type="entry name" value="Uracil-DNA_glycosylase-like"/>
</dbReference>
<dbReference type="Proteomes" id="UP000241769">
    <property type="component" value="Unassembled WGS sequence"/>
</dbReference>
<evidence type="ECO:0000256" key="1">
    <source>
        <dbReference type="ARBA" id="ARBA00022763"/>
    </source>
</evidence>
<dbReference type="GO" id="GO:0006285">
    <property type="term" value="P:base-excision repair, AP site formation"/>
    <property type="evidence" value="ECO:0007669"/>
    <property type="project" value="InterPro"/>
</dbReference>
<gene>
    <name evidence="6" type="ORF">PROFUN_03620</name>
</gene>
<dbReference type="GO" id="GO:0004844">
    <property type="term" value="F:uracil DNA N-glycosylase activity"/>
    <property type="evidence" value="ECO:0007669"/>
    <property type="project" value="TreeGrafter"/>
</dbReference>
<evidence type="ECO:0000256" key="3">
    <source>
        <dbReference type="ARBA" id="ARBA00023204"/>
    </source>
</evidence>
<dbReference type="CDD" id="cd10028">
    <property type="entry name" value="UDG-F2_TDG_MUG"/>
    <property type="match status" value="1"/>
</dbReference>
<keyword evidence="3" id="KW-0234">DNA repair</keyword>
<feature type="domain" description="Uracil-DNA glycosylase-like" evidence="5">
    <location>
        <begin position="76"/>
        <end position="190"/>
    </location>
</feature>
<protein>
    <recommendedName>
        <fullName evidence="5">Uracil-DNA glycosylase-like domain-containing protein</fullName>
    </recommendedName>
</protein>
<dbReference type="STRING" id="1890364.A0A2P6NSC0"/>
<comment type="caution">
    <text evidence="6">The sequence shown here is derived from an EMBL/GenBank/DDBJ whole genome shotgun (WGS) entry which is preliminary data.</text>
</comment>
<dbReference type="InterPro" id="IPR015637">
    <property type="entry name" value="MUG/TDG"/>
</dbReference>